<dbReference type="Pfam" id="PF06080">
    <property type="entry name" value="DUF938"/>
    <property type="match status" value="1"/>
</dbReference>
<gene>
    <name evidence="2" type="ORF">BOX15_Mlig002688g1</name>
</gene>
<reference evidence="2 3" key="1">
    <citation type="submission" date="2017-06" db="EMBL/GenBank/DDBJ databases">
        <title>A platform for efficient transgenesis in Macrostomum lignano, a flatworm model organism for stem cell research.</title>
        <authorList>
            <person name="Berezikov E."/>
        </authorList>
    </citation>
    <scope>NUCLEOTIDE SEQUENCE [LARGE SCALE GENOMIC DNA]</scope>
    <source>
        <strain evidence="2">DV1</strain>
        <tissue evidence="2">Whole organism</tissue>
    </source>
</reference>
<dbReference type="PANTHER" id="PTHR20974">
    <property type="entry name" value="UPF0585 PROTEIN CG18661"/>
    <property type="match status" value="1"/>
</dbReference>
<accession>A0A267E5T9</accession>
<evidence type="ECO:0000313" key="3">
    <source>
        <dbReference type="Proteomes" id="UP000215902"/>
    </source>
</evidence>
<comment type="caution">
    <text evidence="2">The sequence shown here is derived from an EMBL/GenBank/DDBJ whole genome shotgun (WGS) entry which is preliminary data.</text>
</comment>
<comment type="similarity">
    <text evidence="1">Belongs to the UPF0585 family.</text>
</comment>
<dbReference type="InterPro" id="IPR010342">
    <property type="entry name" value="DUF938"/>
</dbReference>
<dbReference type="Gene3D" id="3.40.50.150">
    <property type="entry name" value="Vaccinia Virus protein VP39"/>
    <property type="match status" value="1"/>
</dbReference>
<dbReference type="OrthoDB" id="10258744at2759"/>
<keyword evidence="3" id="KW-1185">Reference proteome</keyword>
<sequence length="237" mass="25306">LSTAGPALSLLATISRHSSSSFKNIKTIKMIAPAAERNKEPILAIMRQYVPADGAACRMLEIASGTGQHCAHLAAGLADRGLQIQPSEIDNQDQSSSSSFASIEAHCRSLSNVCLPPMRLDISKRPCPEPPFGRPDIIFCANMIHISSTAAVEGLFANAGNLLPAGGRLITYGPYAIDGAIYPQSNADFNRSLRARNPDWGLRDTAYLAGLAEAAGMALSARHEMPANNWMLVFDKS</sequence>
<evidence type="ECO:0000313" key="2">
    <source>
        <dbReference type="EMBL" id="PAA56179.1"/>
    </source>
</evidence>
<dbReference type="STRING" id="282301.A0A267E5T9"/>
<evidence type="ECO:0008006" key="4">
    <source>
        <dbReference type="Google" id="ProtNLM"/>
    </source>
</evidence>
<dbReference type="SUPFAM" id="SSF53335">
    <property type="entry name" value="S-adenosyl-L-methionine-dependent methyltransferases"/>
    <property type="match status" value="1"/>
</dbReference>
<feature type="non-terminal residue" evidence="2">
    <location>
        <position position="1"/>
    </location>
</feature>
<organism evidence="2 3">
    <name type="scientific">Macrostomum lignano</name>
    <dbReference type="NCBI Taxonomy" id="282301"/>
    <lineage>
        <taxon>Eukaryota</taxon>
        <taxon>Metazoa</taxon>
        <taxon>Spiralia</taxon>
        <taxon>Lophotrochozoa</taxon>
        <taxon>Platyhelminthes</taxon>
        <taxon>Rhabditophora</taxon>
        <taxon>Macrostomorpha</taxon>
        <taxon>Macrostomida</taxon>
        <taxon>Macrostomidae</taxon>
        <taxon>Macrostomum</taxon>
    </lineage>
</organism>
<name>A0A267E5T9_9PLAT</name>
<dbReference type="PANTHER" id="PTHR20974:SF0">
    <property type="entry name" value="UPF0585 PROTEIN CG18661"/>
    <property type="match status" value="1"/>
</dbReference>
<protein>
    <recommendedName>
        <fullName evidence="4">DUF938 domain-containing protein</fullName>
    </recommendedName>
</protein>
<evidence type="ECO:0000256" key="1">
    <source>
        <dbReference type="ARBA" id="ARBA00008308"/>
    </source>
</evidence>
<dbReference type="Proteomes" id="UP000215902">
    <property type="component" value="Unassembled WGS sequence"/>
</dbReference>
<dbReference type="InterPro" id="IPR029063">
    <property type="entry name" value="SAM-dependent_MTases_sf"/>
</dbReference>
<dbReference type="AlphaFoldDB" id="A0A267E5T9"/>
<proteinExistence type="inferred from homology"/>
<dbReference type="EMBL" id="NIVC01002656">
    <property type="protein sequence ID" value="PAA56179.1"/>
    <property type="molecule type" value="Genomic_DNA"/>
</dbReference>